<organism evidence="1 2">
    <name type="scientific">Oceanobacillus halophilus</name>
    <dbReference type="NCBI Taxonomy" id="930130"/>
    <lineage>
        <taxon>Bacteria</taxon>
        <taxon>Bacillati</taxon>
        <taxon>Bacillota</taxon>
        <taxon>Bacilli</taxon>
        <taxon>Bacillales</taxon>
        <taxon>Bacillaceae</taxon>
        <taxon>Oceanobacillus</taxon>
    </lineage>
</organism>
<comment type="caution">
    <text evidence="1">The sequence shown here is derived from an EMBL/GenBank/DDBJ whole genome shotgun (WGS) entry which is preliminary data.</text>
</comment>
<dbReference type="AlphaFoldDB" id="A0A495A1F2"/>
<evidence type="ECO:0000313" key="2">
    <source>
        <dbReference type="Proteomes" id="UP000269301"/>
    </source>
</evidence>
<sequence>MKKEIANFKKVTDDYLKTVDLELFYVEMGTEYTNSFGDIGEGFYYSMVSMFQKVVEECEKDEEVFQHFKDRLYAVVVNSDGIGWGYHDALEEIYYSICWLFDDDDEEYI</sequence>
<name>A0A495A1F2_9BACI</name>
<proteinExistence type="predicted"/>
<accession>A0A495A1F2</accession>
<dbReference type="Proteomes" id="UP000269301">
    <property type="component" value="Unassembled WGS sequence"/>
</dbReference>
<protein>
    <submittedName>
        <fullName evidence="1">Uncharacterized protein</fullName>
    </submittedName>
</protein>
<evidence type="ECO:0000313" key="1">
    <source>
        <dbReference type="EMBL" id="RKQ33298.1"/>
    </source>
</evidence>
<reference evidence="1 2" key="1">
    <citation type="journal article" date="2016" name="Int. J. Syst. Evol. Microbiol.">
        <title>Oceanobacillus halophilus sp. nov., a novel moderately halophilic bacterium from a hypersaline lake.</title>
        <authorList>
            <person name="Amoozegar M.A."/>
            <person name="Bagheri M."/>
            <person name="Makhdoumi A."/>
            <person name="Nikou M.M."/>
            <person name="Fazeli S.A.S."/>
            <person name="Schumann P."/>
            <person name="Sproer C."/>
            <person name="Sanchez-Porro C."/>
            <person name="Ventosa A."/>
        </authorList>
    </citation>
    <scope>NUCLEOTIDE SEQUENCE [LARGE SCALE GENOMIC DNA]</scope>
    <source>
        <strain evidence="1 2">DSM 23996</strain>
    </source>
</reference>
<dbReference type="EMBL" id="RBZP01000007">
    <property type="protein sequence ID" value="RKQ33298.1"/>
    <property type="molecule type" value="Genomic_DNA"/>
</dbReference>
<keyword evidence="2" id="KW-1185">Reference proteome</keyword>
<gene>
    <name evidence="1" type="ORF">D8M06_10870</name>
</gene>
<dbReference type="OrthoDB" id="9801392at2"/>